<evidence type="ECO:0000313" key="2">
    <source>
        <dbReference type="EMBL" id="RHN74944.1"/>
    </source>
</evidence>
<keyword evidence="1" id="KW-0472">Membrane</keyword>
<keyword evidence="1" id="KW-1133">Transmembrane helix</keyword>
<proteinExistence type="predicted"/>
<dbReference type="EMBL" id="PSQE01000002">
    <property type="protein sequence ID" value="RHN74944.1"/>
    <property type="molecule type" value="Genomic_DNA"/>
</dbReference>
<dbReference type="Gramene" id="rna11082">
    <property type="protein sequence ID" value="RHN74944.1"/>
    <property type="gene ID" value="gene11082"/>
</dbReference>
<sequence length="78" mass="9370">MRCFCSHFKVLIFINMKSFLTHLYVENHVFFFFFWIFFICAFVIFCSTEHSETCENHGPNKFVITKTSTYDVLEHNLA</sequence>
<keyword evidence="1" id="KW-0812">Transmembrane</keyword>
<accession>A0A396JCZ4</accession>
<comment type="caution">
    <text evidence="2">The sequence shown here is derived from an EMBL/GenBank/DDBJ whole genome shotgun (WGS) entry which is preliminary data.</text>
</comment>
<protein>
    <recommendedName>
        <fullName evidence="3">Transmembrane protein</fullName>
    </recommendedName>
</protein>
<evidence type="ECO:0000256" key="1">
    <source>
        <dbReference type="SAM" id="Phobius"/>
    </source>
</evidence>
<feature type="transmembrane region" description="Helical" evidence="1">
    <location>
        <begin position="29"/>
        <end position="47"/>
    </location>
</feature>
<gene>
    <name evidence="2" type="ORF">MtrunA17_Chr2g0315801</name>
</gene>
<name>A0A396JCZ4_MEDTR</name>
<organism evidence="2">
    <name type="scientific">Medicago truncatula</name>
    <name type="common">Barrel medic</name>
    <name type="synonym">Medicago tribuloides</name>
    <dbReference type="NCBI Taxonomy" id="3880"/>
    <lineage>
        <taxon>Eukaryota</taxon>
        <taxon>Viridiplantae</taxon>
        <taxon>Streptophyta</taxon>
        <taxon>Embryophyta</taxon>
        <taxon>Tracheophyta</taxon>
        <taxon>Spermatophyta</taxon>
        <taxon>Magnoliopsida</taxon>
        <taxon>eudicotyledons</taxon>
        <taxon>Gunneridae</taxon>
        <taxon>Pentapetalae</taxon>
        <taxon>rosids</taxon>
        <taxon>fabids</taxon>
        <taxon>Fabales</taxon>
        <taxon>Fabaceae</taxon>
        <taxon>Papilionoideae</taxon>
        <taxon>50 kb inversion clade</taxon>
        <taxon>NPAAA clade</taxon>
        <taxon>Hologalegina</taxon>
        <taxon>IRL clade</taxon>
        <taxon>Trifolieae</taxon>
        <taxon>Medicago</taxon>
    </lineage>
</organism>
<reference evidence="2" key="1">
    <citation type="journal article" date="2018" name="Nat. Plants">
        <title>Whole-genome landscape of Medicago truncatula symbiotic genes.</title>
        <authorList>
            <person name="Pecrix Y."/>
            <person name="Gamas P."/>
            <person name="Carrere S."/>
        </authorList>
    </citation>
    <scope>NUCLEOTIDE SEQUENCE</scope>
    <source>
        <tissue evidence="2">Leaves</tissue>
    </source>
</reference>
<dbReference type="Proteomes" id="UP000265566">
    <property type="component" value="Chromosome 2"/>
</dbReference>
<dbReference type="AlphaFoldDB" id="A0A396JCZ4"/>
<evidence type="ECO:0008006" key="3">
    <source>
        <dbReference type="Google" id="ProtNLM"/>
    </source>
</evidence>